<organism evidence="3 4">
    <name type="scientific">Paenibacillus odorifer</name>
    <dbReference type="NCBI Taxonomy" id="189426"/>
    <lineage>
        <taxon>Bacteria</taxon>
        <taxon>Bacillati</taxon>
        <taxon>Bacillota</taxon>
        <taxon>Bacilli</taxon>
        <taxon>Bacillales</taxon>
        <taxon>Paenibacillaceae</taxon>
        <taxon>Paenibacillus</taxon>
    </lineage>
</organism>
<evidence type="ECO:0000313" key="4">
    <source>
        <dbReference type="Proteomes" id="UP000187158"/>
    </source>
</evidence>
<feature type="short sequence motif" description="Histidine triad motif" evidence="1">
    <location>
        <begin position="118"/>
        <end position="122"/>
    </location>
</feature>
<dbReference type="Proteomes" id="UP000187158">
    <property type="component" value="Unassembled WGS sequence"/>
</dbReference>
<keyword evidence="4" id="KW-1185">Reference proteome</keyword>
<dbReference type="InterPro" id="IPR011146">
    <property type="entry name" value="HIT-like"/>
</dbReference>
<gene>
    <name evidence="3" type="ORF">BSO21_26190</name>
</gene>
<dbReference type="PROSITE" id="PS51084">
    <property type="entry name" value="HIT_2"/>
    <property type="match status" value="1"/>
</dbReference>
<dbReference type="EMBL" id="MPVP01000256">
    <property type="protein sequence ID" value="OMD18618.1"/>
    <property type="molecule type" value="Genomic_DNA"/>
</dbReference>
<dbReference type="GO" id="GO:0016787">
    <property type="term" value="F:hydrolase activity"/>
    <property type="evidence" value="ECO:0007669"/>
    <property type="project" value="UniProtKB-KW"/>
</dbReference>
<reference evidence="3 4" key="1">
    <citation type="submission" date="2016-11" db="EMBL/GenBank/DDBJ databases">
        <title>Paenibacillus species isolates.</title>
        <authorList>
            <person name="Beno S.M."/>
        </authorList>
    </citation>
    <scope>NUCLEOTIDE SEQUENCE [LARGE SCALE GENOMIC DNA]</scope>
    <source>
        <strain evidence="3 4">FSL H7-0433</strain>
    </source>
</reference>
<feature type="domain" description="HIT" evidence="2">
    <location>
        <begin position="25"/>
        <end position="133"/>
    </location>
</feature>
<dbReference type="Pfam" id="PF01230">
    <property type="entry name" value="HIT"/>
    <property type="match status" value="1"/>
</dbReference>
<dbReference type="PANTHER" id="PTHR46648:SF1">
    <property type="entry name" value="ADENOSINE 5'-MONOPHOSPHORAMIDASE HNT1"/>
    <property type="match status" value="1"/>
</dbReference>
<dbReference type="InterPro" id="IPR036265">
    <property type="entry name" value="HIT-like_sf"/>
</dbReference>
<dbReference type="SUPFAM" id="SSF54197">
    <property type="entry name" value="HIT-like"/>
    <property type="match status" value="1"/>
</dbReference>
<evidence type="ECO:0000256" key="1">
    <source>
        <dbReference type="PROSITE-ProRule" id="PRU00464"/>
    </source>
</evidence>
<accession>A0ABX3GIH1</accession>
<sequence length="165" mass="18992">MEAGYIYNHAPEGYTCPFCLLVSGIENEDVRSKQADIIYQDHYITAFIASHWYPNNEGHVLIIPNQHIENIYTLKVEISNRIHELEIEIAKGLKEVYKCDGVSSRQHNEPDGSQDVWHYHLHVFPRYLGDNLYGTFGKLSDESTRKNFAQLLSGYLSKNKNIGAY</sequence>
<name>A0ABX3GIH1_9BACL</name>
<dbReference type="InterPro" id="IPR001310">
    <property type="entry name" value="Histidine_triad_HIT"/>
</dbReference>
<dbReference type="Gene3D" id="3.30.428.10">
    <property type="entry name" value="HIT-like"/>
    <property type="match status" value="1"/>
</dbReference>
<evidence type="ECO:0000259" key="2">
    <source>
        <dbReference type="PROSITE" id="PS51084"/>
    </source>
</evidence>
<dbReference type="PANTHER" id="PTHR46648">
    <property type="entry name" value="HIT FAMILY PROTEIN 1"/>
    <property type="match status" value="1"/>
</dbReference>
<protein>
    <submittedName>
        <fullName evidence="3">Diadenosine tetraphosphate hydrolase</fullName>
    </submittedName>
</protein>
<proteinExistence type="predicted"/>
<keyword evidence="3" id="KW-0378">Hydrolase</keyword>
<evidence type="ECO:0000313" key="3">
    <source>
        <dbReference type="EMBL" id="OMD18618.1"/>
    </source>
</evidence>
<comment type="caution">
    <text evidence="3">The sequence shown here is derived from an EMBL/GenBank/DDBJ whole genome shotgun (WGS) entry which is preliminary data.</text>
</comment>